<accession>A0A7N0T5K0</accession>
<dbReference type="Proteomes" id="UP000594263">
    <property type="component" value="Unplaced"/>
</dbReference>
<dbReference type="AlphaFoldDB" id="A0A7N0T5K0"/>
<reference evidence="1" key="1">
    <citation type="submission" date="2021-01" db="UniProtKB">
        <authorList>
            <consortium name="EnsemblPlants"/>
        </authorList>
    </citation>
    <scope>IDENTIFICATION</scope>
</reference>
<proteinExistence type="predicted"/>
<dbReference type="PANTHER" id="PTHR37736:SF1">
    <property type="entry name" value="GLYCINE-RICH PROTEIN"/>
    <property type="match status" value="1"/>
</dbReference>
<keyword evidence="2" id="KW-1185">Reference proteome</keyword>
<evidence type="ECO:0000313" key="2">
    <source>
        <dbReference type="Proteomes" id="UP000594263"/>
    </source>
</evidence>
<organism evidence="1 2">
    <name type="scientific">Kalanchoe fedtschenkoi</name>
    <name type="common">Lavender scallops</name>
    <name type="synonym">South American air plant</name>
    <dbReference type="NCBI Taxonomy" id="63787"/>
    <lineage>
        <taxon>Eukaryota</taxon>
        <taxon>Viridiplantae</taxon>
        <taxon>Streptophyta</taxon>
        <taxon>Embryophyta</taxon>
        <taxon>Tracheophyta</taxon>
        <taxon>Spermatophyta</taxon>
        <taxon>Magnoliopsida</taxon>
        <taxon>eudicotyledons</taxon>
        <taxon>Gunneridae</taxon>
        <taxon>Pentapetalae</taxon>
        <taxon>Saxifragales</taxon>
        <taxon>Crassulaceae</taxon>
        <taxon>Kalanchoe</taxon>
    </lineage>
</organism>
<evidence type="ECO:0000313" key="1">
    <source>
        <dbReference type="EnsemblPlants" id="Kaladp0024s0229.1.v1.1.CDS.1"/>
    </source>
</evidence>
<dbReference type="Gramene" id="Kaladp0024s0229.1.v1.1">
    <property type="protein sequence ID" value="Kaladp0024s0229.1.v1.1.CDS.1"/>
    <property type="gene ID" value="Kaladp0024s0229.v1.1"/>
</dbReference>
<dbReference type="PANTHER" id="PTHR37736">
    <property type="entry name" value="GLYCINE-RICH PROTEIN"/>
    <property type="match status" value="1"/>
</dbReference>
<protein>
    <submittedName>
        <fullName evidence="1">Uncharacterized protein</fullName>
    </submittedName>
</protein>
<dbReference type="OMA" id="WTRTHER"/>
<dbReference type="EnsemblPlants" id="Kaladp0024s0229.1.v1.1">
    <property type="protein sequence ID" value="Kaladp0024s0229.1.v1.1.CDS.1"/>
    <property type="gene ID" value="Kaladp0024s0229.v1.1"/>
</dbReference>
<name>A0A7N0T5K0_KALFE</name>
<sequence length="280" mass="31213">MEDSVAQGKVLNKEQEETLRSKTAVLAQIVELEKLKQLLAVAVAEEHAVTVKKYLESEKEKEAAATVSAEEGHVEVEEDESAVGVVGDVLKLLYLGLIFDTKTQSEFTSTMWTRTHERGCCLTYDYVTDDDDAVDVLGEKDFYFILQLGSFLTSRPTDSSLSHKDALERCVEHAKLWLTKTEQPIGPDTSITYAGLRARLNKIMASEYFITTPEMKALVDVAAATAGNFVSYQVPAQGSNVTGLSEGTVSQYEDQMKDITKEKPLMTMNIIMRRKHTRMK</sequence>